<evidence type="ECO:0000256" key="3">
    <source>
        <dbReference type="ARBA" id="ARBA00023163"/>
    </source>
</evidence>
<dbReference type="PANTHER" id="PTHR30146:SF109">
    <property type="entry name" value="HTH-TYPE TRANSCRIPTIONAL REGULATOR GALS"/>
    <property type="match status" value="1"/>
</dbReference>
<evidence type="ECO:0000259" key="4">
    <source>
        <dbReference type="PROSITE" id="PS50932"/>
    </source>
</evidence>
<protein>
    <submittedName>
        <fullName evidence="5">LacI family transcriptional regulator</fullName>
    </submittedName>
</protein>
<accession>A0A511AB97</accession>
<dbReference type="GO" id="GO:0000976">
    <property type="term" value="F:transcription cis-regulatory region binding"/>
    <property type="evidence" value="ECO:0007669"/>
    <property type="project" value="TreeGrafter"/>
</dbReference>
<organism evidence="5 6">
    <name type="scientific">Microbacterium aerolatum</name>
    <dbReference type="NCBI Taxonomy" id="153731"/>
    <lineage>
        <taxon>Bacteria</taxon>
        <taxon>Bacillati</taxon>
        <taxon>Actinomycetota</taxon>
        <taxon>Actinomycetes</taxon>
        <taxon>Micrococcales</taxon>
        <taxon>Microbacteriaceae</taxon>
        <taxon>Microbacterium</taxon>
    </lineage>
</organism>
<gene>
    <name evidence="5" type="ORF">MAE01_06260</name>
</gene>
<dbReference type="SUPFAM" id="SSF47413">
    <property type="entry name" value="lambda repressor-like DNA-binding domains"/>
    <property type="match status" value="1"/>
</dbReference>
<dbReference type="Pfam" id="PF00356">
    <property type="entry name" value="LacI"/>
    <property type="match status" value="1"/>
</dbReference>
<comment type="caution">
    <text evidence="5">The sequence shown here is derived from an EMBL/GenBank/DDBJ whole genome shotgun (WGS) entry which is preliminary data.</text>
</comment>
<evidence type="ECO:0000313" key="6">
    <source>
        <dbReference type="Proteomes" id="UP000321225"/>
    </source>
</evidence>
<evidence type="ECO:0000313" key="5">
    <source>
        <dbReference type="EMBL" id="GEK85450.1"/>
    </source>
</evidence>
<keyword evidence="3" id="KW-0804">Transcription</keyword>
<dbReference type="Proteomes" id="UP000321225">
    <property type="component" value="Unassembled WGS sequence"/>
</dbReference>
<dbReference type="Gene3D" id="1.10.260.40">
    <property type="entry name" value="lambda repressor-like DNA-binding domains"/>
    <property type="match status" value="1"/>
</dbReference>
<reference evidence="5 6" key="1">
    <citation type="submission" date="2019-07" db="EMBL/GenBank/DDBJ databases">
        <title>Whole genome shotgun sequence of Microbacterium aerolatum NBRC 103071.</title>
        <authorList>
            <person name="Hosoyama A."/>
            <person name="Uohara A."/>
            <person name="Ohji S."/>
            <person name="Ichikawa N."/>
        </authorList>
    </citation>
    <scope>NUCLEOTIDE SEQUENCE [LARGE SCALE GENOMIC DNA]</scope>
    <source>
        <strain evidence="5 6">NBRC 103071</strain>
    </source>
</reference>
<dbReference type="PROSITE" id="PS50932">
    <property type="entry name" value="HTH_LACI_2"/>
    <property type="match status" value="1"/>
</dbReference>
<keyword evidence="6" id="KW-1185">Reference proteome</keyword>
<proteinExistence type="predicted"/>
<evidence type="ECO:0000256" key="2">
    <source>
        <dbReference type="ARBA" id="ARBA00023125"/>
    </source>
</evidence>
<dbReference type="InterPro" id="IPR000843">
    <property type="entry name" value="HTH_LacI"/>
</dbReference>
<dbReference type="InterPro" id="IPR010982">
    <property type="entry name" value="Lambda_DNA-bd_dom_sf"/>
</dbReference>
<name>A0A511AB97_9MICO</name>
<dbReference type="InterPro" id="IPR046335">
    <property type="entry name" value="LacI/GalR-like_sensor"/>
</dbReference>
<sequence length="335" mass="35482">MADVARHAGVAIGTVSNVLNNPGLVADDTRERVLRAIEELGFVRNNAARSLVTGRADTVGFVIVDLGNSFFVDLARGVEEELDEHDIRLLLANSDVDLAKQDSYISVFEEAKVAGILLAPLDAPLDSARAARRRGMPVVHVNWPGDEDACGVVVDEELGGYLAAKHLLDQGLRRLAFAGGPFSLSAVAQRHTGAQRAVAEVAGARLETIETHSITVRGGYALGVEISSRPTGERPEGLVSAADALAAGAIQTMQLAGMRVPDDIAVVGYDDNHFAQDSSIPITSVGQPGHEMGRVAARVLYEEISSAADHVHRTVTLKPTLFTRASSSPSEVRSV</sequence>
<keyword evidence="1" id="KW-0805">Transcription regulation</keyword>
<dbReference type="SUPFAM" id="SSF53822">
    <property type="entry name" value="Periplasmic binding protein-like I"/>
    <property type="match status" value="1"/>
</dbReference>
<dbReference type="GO" id="GO:0003700">
    <property type="term" value="F:DNA-binding transcription factor activity"/>
    <property type="evidence" value="ECO:0007669"/>
    <property type="project" value="TreeGrafter"/>
</dbReference>
<dbReference type="SMART" id="SM00354">
    <property type="entry name" value="HTH_LACI"/>
    <property type="match status" value="1"/>
</dbReference>
<dbReference type="CDD" id="cd01392">
    <property type="entry name" value="HTH_LacI"/>
    <property type="match status" value="1"/>
</dbReference>
<dbReference type="AlphaFoldDB" id="A0A511AB97"/>
<dbReference type="EMBL" id="BJUW01000002">
    <property type="protein sequence ID" value="GEK85450.1"/>
    <property type="molecule type" value="Genomic_DNA"/>
</dbReference>
<dbReference type="InterPro" id="IPR028082">
    <property type="entry name" value="Peripla_BP_I"/>
</dbReference>
<dbReference type="PANTHER" id="PTHR30146">
    <property type="entry name" value="LACI-RELATED TRANSCRIPTIONAL REPRESSOR"/>
    <property type="match status" value="1"/>
</dbReference>
<keyword evidence="2" id="KW-0238">DNA-binding</keyword>
<dbReference type="Gene3D" id="3.40.50.2300">
    <property type="match status" value="2"/>
</dbReference>
<evidence type="ECO:0000256" key="1">
    <source>
        <dbReference type="ARBA" id="ARBA00023015"/>
    </source>
</evidence>
<feature type="domain" description="HTH lacI-type" evidence="4">
    <location>
        <begin position="1"/>
        <end position="53"/>
    </location>
</feature>
<dbReference type="Pfam" id="PF13377">
    <property type="entry name" value="Peripla_BP_3"/>
    <property type="match status" value="1"/>
</dbReference>